<dbReference type="EMBL" id="LZKQ01000011">
    <property type="protein sequence ID" value="OBI92381.1"/>
    <property type="molecule type" value="Genomic_DNA"/>
</dbReference>
<dbReference type="GO" id="GO:0016491">
    <property type="term" value="F:oxidoreductase activity"/>
    <property type="evidence" value="ECO:0007669"/>
    <property type="project" value="UniProtKB-KW"/>
</dbReference>
<evidence type="ECO:0000313" key="7">
    <source>
        <dbReference type="EMBL" id="OBI92381.1"/>
    </source>
</evidence>
<dbReference type="PROSITE" id="PS00059">
    <property type="entry name" value="ADH_ZINC"/>
    <property type="match status" value="1"/>
</dbReference>
<gene>
    <name evidence="7" type="ORF">A9X01_09490</name>
</gene>
<dbReference type="SMART" id="SM00829">
    <property type="entry name" value="PKS_ER"/>
    <property type="match status" value="1"/>
</dbReference>
<dbReference type="SUPFAM" id="SSF50129">
    <property type="entry name" value="GroES-like"/>
    <property type="match status" value="1"/>
</dbReference>
<dbReference type="GO" id="GO:0008270">
    <property type="term" value="F:zinc ion binding"/>
    <property type="evidence" value="ECO:0007669"/>
    <property type="project" value="InterPro"/>
</dbReference>
<dbReference type="InterPro" id="IPR020843">
    <property type="entry name" value="ER"/>
</dbReference>
<dbReference type="InterPro" id="IPR013149">
    <property type="entry name" value="ADH-like_C"/>
</dbReference>
<dbReference type="Pfam" id="PF00107">
    <property type="entry name" value="ADH_zinc_N"/>
    <property type="match status" value="1"/>
</dbReference>
<comment type="similarity">
    <text evidence="5">Belongs to the zinc-containing alcohol dehydrogenase family.</text>
</comment>
<dbReference type="Gene3D" id="3.90.180.10">
    <property type="entry name" value="Medium-chain alcohol dehydrogenases, catalytic domain"/>
    <property type="match status" value="1"/>
</dbReference>
<dbReference type="PANTHER" id="PTHR42813:SF2">
    <property type="entry name" value="DEHYDROGENASE, ZINC-CONTAINING, PUTATIVE (AFU_ORTHOLOGUE AFUA_2G02810)-RELATED"/>
    <property type="match status" value="1"/>
</dbReference>
<dbReference type="PANTHER" id="PTHR42813">
    <property type="entry name" value="ZINC-TYPE ALCOHOL DEHYDROGENASE-LIKE"/>
    <property type="match status" value="1"/>
</dbReference>
<evidence type="ECO:0000256" key="1">
    <source>
        <dbReference type="ARBA" id="ARBA00001947"/>
    </source>
</evidence>
<protein>
    <submittedName>
        <fullName evidence="7">Dehydrogenase</fullName>
    </submittedName>
</protein>
<dbReference type="AlphaFoldDB" id="A0A1A3D1U8"/>
<keyword evidence="4" id="KW-0560">Oxidoreductase</keyword>
<dbReference type="Pfam" id="PF08240">
    <property type="entry name" value="ADH_N"/>
    <property type="match status" value="1"/>
</dbReference>
<dbReference type="Proteomes" id="UP000093795">
    <property type="component" value="Unassembled WGS sequence"/>
</dbReference>
<dbReference type="STRING" id="1790.A5645_06555"/>
<evidence type="ECO:0000256" key="2">
    <source>
        <dbReference type="ARBA" id="ARBA00022723"/>
    </source>
</evidence>
<evidence type="ECO:0000256" key="4">
    <source>
        <dbReference type="ARBA" id="ARBA00023002"/>
    </source>
</evidence>
<evidence type="ECO:0000256" key="3">
    <source>
        <dbReference type="ARBA" id="ARBA00022833"/>
    </source>
</evidence>
<dbReference type="RefSeq" id="WP_065118880.1">
    <property type="nucleotide sequence ID" value="NZ_LZKQ01000011.1"/>
</dbReference>
<keyword evidence="2 5" id="KW-0479">Metal-binding</keyword>
<dbReference type="SUPFAM" id="SSF51735">
    <property type="entry name" value="NAD(P)-binding Rossmann-fold domains"/>
    <property type="match status" value="1"/>
</dbReference>
<comment type="cofactor">
    <cofactor evidence="1 5">
        <name>Zn(2+)</name>
        <dbReference type="ChEBI" id="CHEBI:29105"/>
    </cofactor>
</comment>
<evidence type="ECO:0000313" key="8">
    <source>
        <dbReference type="Proteomes" id="UP000093795"/>
    </source>
</evidence>
<name>A0A1A3D1U8_MYCAS</name>
<accession>A0A1A3D1U8</accession>
<dbReference type="Gene3D" id="3.40.50.720">
    <property type="entry name" value="NAD(P)-binding Rossmann-like Domain"/>
    <property type="match status" value="1"/>
</dbReference>
<dbReference type="OrthoDB" id="241504at2"/>
<comment type="caution">
    <text evidence="7">The sequence shown here is derived from an EMBL/GenBank/DDBJ whole genome shotgun (WGS) entry which is preliminary data.</text>
</comment>
<dbReference type="InterPro" id="IPR011032">
    <property type="entry name" value="GroES-like_sf"/>
</dbReference>
<reference evidence="7 8" key="1">
    <citation type="submission" date="2016-06" db="EMBL/GenBank/DDBJ databases">
        <authorList>
            <person name="Kjaerup R.B."/>
            <person name="Dalgaard T.S."/>
            <person name="Juul-Madsen H.R."/>
        </authorList>
    </citation>
    <scope>NUCLEOTIDE SEQUENCE [LARGE SCALE GENOMIC DNA]</scope>
    <source>
        <strain evidence="7 8">1081914.2</strain>
    </source>
</reference>
<feature type="domain" description="Enoyl reductase (ER)" evidence="6">
    <location>
        <begin position="8"/>
        <end position="339"/>
    </location>
</feature>
<keyword evidence="3 5" id="KW-0862">Zinc</keyword>
<sequence>MRTVVVDGPSSIRVDKRPDPGLTGPDGVIVAVRAAGICGSDLHFYEGDYPMAEPVALGHEAIGTVVEAGSEVRTVKVGDEVLVSSVAGCGTCPGCATNDPVMCHSGLTIFGGGVLPGAQTDLLAVHAADFQVRKIPEGISTEQALLLTDNLATGWAAAQRADIPYGGTVAVIGLGAVGLCALRSAFLQGAATVFAVDRVEGRLRRAADWGATPVPSPATEAVLAATGGRGADAVIDAVGTDASMTDALSAVRPGGTVSVVGVHDLQPFPFPALMTLIRSITLRMTTAPVQRTWAELIPLLQSGRLDVDGIFTTTLPLDDAAKAYATAAARSGDDVKILLTP</sequence>
<dbReference type="InterPro" id="IPR002328">
    <property type="entry name" value="ADH_Zn_CS"/>
</dbReference>
<evidence type="ECO:0000259" key="6">
    <source>
        <dbReference type="SMART" id="SM00829"/>
    </source>
</evidence>
<dbReference type="InterPro" id="IPR013154">
    <property type="entry name" value="ADH-like_N"/>
</dbReference>
<proteinExistence type="inferred from homology"/>
<organism evidence="7 8">
    <name type="scientific">Mycobacterium asiaticum</name>
    <dbReference type="NCBI Taxonomy" id="1790"/>
    <lineage>
        <taxon>Bacteria</taxon>
        <taxon>Bacillati</taxon>
        <taxon>Actinomycetota</taxon>
        <taxon>Actinomycetes</taxon>
        <taxon>Mycobacteriales</taxon>
        <taxon>Mycobacteriaceae</taxon>
        <taxon>Mycobacterium</taxon>
    </lineage>
</organism>
<dbReference type="eggNOG" id="COG1063">
    <property type="taxonomic scope" value="Bacteria"/>
</dbReference>
<dbReference type="InterPro" id="IPR036291">
    <property type="entry name" value="NAD(P)-bd_dom_sf"/>
</dbReference>
<evidence type="ECO:0000256" key="5">
    <source>
        <dbReference type="RuleBase" id="RU361277"/>
    </source>
</evidence>